<dbReference type="RefSeq" id="WP_310891329.1">
    <property type="nucleotide sequence ID" value="NZ_BAAAGR010000001.1"/>
</dbReference>
<dbReference type="CDD" id="cd03259">
    <property type="entry name" value="ABC_Carb_Solutes_like"/>
    <property type="match status" value="1"/>
</dbReference>
<keyword evidence="7" id="KW-0406">Ion transport</keyword>
<name>A0AAJ2HM72_9MICO</name>
<dbReference type="PROSITE" id="PS00211">
    <property type="entry name" value="ABC_TRANSPORTER_1"/>
    <property type="match status" value="1"/>
</dbReference>
<sequence length="340" mass="36104">MTTRVEKARAAYADHDVLHDVDLEIGAGERVSVLGPSGSGKSTLLRVIAGLHPLRSGRVVIDGEDVTRRAPESRGIGLVPQEGALFPHLDVAANIGYGIRGLRLHSAHRDARVRDLADVVGLGDLVRRRPHELSGGQRQRVAVARALAHEPRLVLMDEPFSALDAGLRQQVRDDVAQILRDRGVGVALITHDQEEALSLGDRVAVLRAGRIVQVGTPRDVYTAPADAWTARFLGEALILPAHAHGDRATCGLGDIALSAPARGAVSIVLRPEQIRLHAADGHAGSGEVTRIRYFGHDALVDLRLDAGTDLTVRVGPDIDVAPGERAAVSVRGAAAPLPPE</sequence>
<evidence type="ECO:0000256" key="7">
    <source>
        <dbReference type="ARBA" id="ARBA00023065"/>
    </source>
</evidence>
<evidence type="ECO:0000256" key="8">
    <source>
        <dbReference type="ARBA" id="ARBA00023136"/>
    </source>
</evidence>
<evidence type="ECO:0000256" key="9">
    <source>
        <dbReference type="ARBA" id="ARBA00066388"/>
    </source>
</evidence>
<dbReference type="GO" id="GO:0015418">
    <property type="term" value="F:ABC-type quaternary ammonium compound transporting activity"/>
    <property type="evidence" value="ECO:0007669"/>
    <property type="project" value="UniProtKB-EC"/>
</dbReference>
<organism evidence="11 12">
    <name type="scientific">Microbacterium aurantiacum</name>
    <dbReference type="NCBI Taxonomy" id="162393"/>
    <lineage>
        <taxon>Bacteria</taxon>
        <taxon>Bacillati</taxon>
        <taxon>Actinomycetota</taxon>
        <taxon>Actinomycetes</taxon>
        <taxon>Micrococcales</taxon>
        <taxon>Microbacteriaceae</taxon>
        <taxon>Microbacterium</taxon>
    </lineage>
</organism>
<dbReference type="InterPro" id="IPR008995">
    <property type="entry name" value="Mo/tungstate-bd_C_term_dom"/>
</dbReference>
<dbReference type="Pfam" id="PF08402">
    <property type="entry name" value="TOBE_2"/>
    <property type="match status" value="1"/>
</dbReference>
<dbReference type="Proteomes" id="UP001183582">
    <property type="component" value="Unassembled WGS sequence"/>
</dbReference>
<evidence type="ECO:0000256" key="3">
    <source>
        <dbReference type="ARBA" id="ARBA00022496"/>
    </source>
</evidence>
<dbReference type="InterPro" id="IPR050093">
    <property type="entry name" value="ABC_SmlMolc_Importer"/>
</dbReference>
<keyword evidence="3" id="KW-0410">Iron transport</keyword>
<evidence type="ECO:0000313" key="11">
    <source>
        <dbReference type="EMBL" id="MDS0245603.1"/>
    </source>
</evidence>
<keyword evidence="6" id="KW-0408">Iron</keyword>
<dbReference type="Gene3D" id="2.40.50.450">
    <property type="match status" value="1"/>
</dbReference>
<dbReference type="InterPro" id="IPR013611">
    <property type="entry name" value="Transp-assoc_OB_typ2"/>
</dbReference>
<dbReference type="PANTHER" id="PTHR42781">
    <property type="entry name" value="SPERMIDINE/PUTRESCINE IMPORT ATP-BINDING PROTEIN POTA"/>
    <property type="match status" value="1"/>
</dbReference>
<dbReference type="InterPro" id="IPR017871">
    <property type="entry name" value="ABC_transporter-like_CS"/>
</dbReference>
<dbReference type="InterPro" id="IPR027417">
    <property type="entry name" value="P-loop_NTPase"/>
</dbReference>
<feature type="domain" description="ABC transporter" evidence="10">
    <location>
        <begin position="3"/>
        <end position="233"/>
    </location>
</feature>
<dbReference type="InterPro" id="IPR003593">
    <property type="entry name" value="AAA+_ATPase"/>
</dbReference>
<evidence type="ECO:0000256" key="6">
    <source>
        <dbReference type="ARBA" id="ARBA00023004"/>
    </source>
</evidence>
<keyword evidence="2" id="KW-1003">Cell membrane</keyword>
<dbReference type="GO" id="GO:0016887">
    <property type="term" value="F:ATP hydrolysis activity"/>
    <property type="evidence" value="ECO:0007669"/>
    <property type="project" value="InterPro"/>
</dbReference>
<keyword evidence="4" id="KW-0547">Nucleotide-binding</keyword>
<evidence type="ECO:0000256" key="1">
    <source>
        <dbReference type="ARBA" id="ARBA00022448"/>
    </source>
</evidence>
<proteinExistence type="predicted"/>
<dbReference type="SUPFAM" id="SSF50331">
    <property type="entry name" value="MOP-like"/>
    <property type="match status" value="1"/>
</dbReference>
<dbReference type="GO" id="GO:0015408">
    <property type="term" value="F:ABC-type ferric iron transporter activity"/>
    <property type="evidence" value="ECO:0007669"/>
    <property type="project" value="InterPro"/>
</dbReference>
<dbReference type="PANTHER" id="PTHR42781:SF4">
    <property type="entry name" value="SPERMIDINE_PUTRESCINE IMPORT ATP-BINDING PROTEIN POTA"/>
    <property type="match status" value="1"/>
</dbReference>
<dbReference type="AlphaFoldDB" id="A0AAJ2HM72"/>
<keyword evidence="5 11" id="KW-0067">ATP-binding</keyword>
<dbReference type="SUPFAM" id="SSF52540">
    <property type="entry name" value="P-loop containing nucleoside triphosphate hydrolases"/>
    <property type="match status" value="1"/>
</dbReference>
<dbReference type="EMBL" id="JAHWXH010000001">
    <property type="protein sequence ID" value="MDS0245603.1"/>
    <property type="molecule type" value="Genomic_DNA"/>
</dbReference>
<dbReference type="FunFam" id="3.40.50.300:FF:000425">
    <property type="entry name" value="Probable ABC transporter, ATP-binding subunit"/>
    <property type="match status" value="1"/>
</dbReference>
<dbReference type="InterPro" id="IPR015853">
    <property type="entry name" value="ABC_transpr_FbpC"/>
</dbReference>
<gene>
    <name evidence="11" type="ORF">KZC50_08265</name>
</gene>
<dbReference type="Gene3D" id="3.40.50.300">
    <property type="entry name" value="P-loop containing nucleotide triphosphate hydrolases"/>
    <property type="match status" value="1"/>
</dbReference>
<dbReference type="GeneID" id="301458219"/>
<dbReference type="SMART" id="SM00382">
    <property type="entry name" value="AAA"/>
    <property type="match status" value="1"/>
</dbReference>
<evidence type="ECO:0000259" key="10">
    <source>
        <dbReference type="PROSITE" id="PS50893"/>
    </source>
</evidence>
<keyword evidence="8" id="KW-0472">Membrane</keyword>
<evidence type="ECO:0000256" key="2">
    <source>
        <dbReference type="ARBA" id="ARBA00022475"/>
    </source>
</evidence>
<evidence type="ECO:0000313" key="12">
    <source>
        <dbReference type="Proteomes" id="UP001183582"/>
    </source>
</evidence>
<protein>
    <recommendedName>
        <fullName evidence="9">ABC-type quaternary amine transporter</fullName>
        <ecNumber evidence="9">7.6.2.9</ecNumber>
    </recommendedName>
</protein>
<evidence type="ECO:0000256" key="4">
    <source>
        <dbReference type="ARBA" id="ARBA00022741"/>
    </source>
</evidence>
<dbReference type="EC" id="7.6.2.9" evidence="9"/>
<dbReference type="GO" id="GO:0043190">
    <property type="term" value="C:ATP-binding cassette (ABC) transporter complex"/>
    <property type="evidence" value="ECO:0007669"/>
    <property type="project" value="InterPro"/>
</dbReference>
<accession>A0AAJ2HM72</accession>
<dbReference type="PROSITE" id="PS50893">
    <property type="entry name" value="ABC_TRANSPORTER_2"/>
    <property type="match status" value="1"/>
</dbReference>
<reference evidence="11 12" key="1">
    <citation type="submission" date="2021-06" db="EMBL/GenBank/DDBJ databases">
        <title>Genome-based taxonomic framework of Microbacterium strains isolated from marine environment, the description of four new species and reclassification of four preexisting species.</title>
        <authorList>
            <person name="Lee S.D."/>
            <person name="Kim S.-M."/>
            <person name="Byeon Y.-S."/>
            <person name="Yang H.L."/>
            <person name="Kim I.S."/>
        </authorList>
    </citation>
    <scope>NUCLEOTIDE SEQUENCE [LARGE SCALE GENOMIC DNA]</scope>
    <source>
        <strain evidence="11 12">KACC 20514</strain>
    </source>
</reference>
<keyword evidence="1" id="KW-0813">Transport</keyword>
<dbReference type="GO" id="GO:0005524">
    <property type="term" value="F:ATP binding"/>
    <property type="evidence" value="ECO:0007669"/>
    <property type="project" value="UniProtKB-KW"/>
</dbReference>
<comment type="caution">
    <text evidence="11">The sequence shown here is derived from an EMBL/GenBank/DDBJ whole genome shotgun (WGS) entry which is preliminary data.</text>
</comment>
<evidence type="ECO:0000256" key="5">
    <source>
        <dbReference type="ARBA" id="ARBA00022840"/>
    </source>
</evidence>
<dbReference type="InterPro" id="IPR003439">
    <property type="entry name" value="ABC_transporter-like_ATP-bd"/>
</dbReference>
<dbReference type="Pfam" id="PF00005">
    <property type="entry name" value="ABC_tran"/>
    <property type="match status" value="1"/>
</dbReference>